<protein>
    <submittedName>
        <fullName evidence="2">Uncharacterized protein</fullName>
    </submittedName>
</protein>
<dbReference type="EMBL" id="JAJFAZ020000004">
    <property type="protein sequence ID" value="KAI5335038.1"/>
    <property type="molecule type" value="Genomic_DNA"/>
</dbReference>
<feature type="region of interest" description="Disordered" evidence="1">
    <location>
        <begin position="62"/>
        <end position="85"/>
    </location>
</feature>
<gene>
    <name evidence="2" type="ORF">L3X38_025171</name>
</gene>
<evidence type="ECO:0000256" key="1">
    <source>
        <dbReference type="SAM" id="MobiDB-lite"/>
    </source>
</evidence>
<sequence length="146" mass="16790">MPSLLTHIRSSALSKGTCRIRSTKIPYHPRNGHSAQQLTWSLKLLRFRYQITNPSQLREALSVTKAQPPIKANAERPKDLRKESVTQQAKLVEDLELVYLHDDLRIGKSRSKHCAYDPDPERYEAMKAKVDKLSSIGFIKEVYYPT</sequence>
<feature type="compositionally biased region" description="Basic and acidic residues" evidence="1">
    <location>
        <begin position="73"/>
        <end position="84"/>
    </location>
</feature>
<evidence type="ECO:0000313" key="2">
    <source>
        <dbReference type="EMBL" id="KAI5335038.1"/>
    </source>
</evidence>
<organism evidence="2 3">
    <name type="scientific">Prunus dulcis</name>
    <name type="common">Almond</name>
    <name type="synonym">Amygdalus dulcis</name>
    <dbReference type="NCBI Taxonomy" id="3755"/>
    <lineage>
        <taxon>Eukaryota</taxon>
        <taxon>Viridiplantae</taxon>
        <taxon>Streptophyta</taxon>
        <taxon>Embryophyta</taxon>
        <taxon>Tracheophyta</taxon>
        <taxon>Spermatophyta</taxon>
        <taxon>Magnoliopsida</taxon>
        <taxon>eudicotyledons</taxon>
        <taxon>Gunneridae</taxon>
        <taxon>Pentapetalae</taxon>
        <taxon>rosids</taxon>
        <taxon>fabids</taxon>
        <taxon>Rosales</taxon>
        <taxon>Rosaceae</taxon>
        <taxon>Amygdaloideae</taxon>
        <taxon>Amygdaleae</taxon>
        <taxon>Prunus</taxon>
    </lineage>
</organism>
<name>A0AAD4W2C8_PRUDU</name>
<comment type="caution">
    <text evidence="2">The sequence shown here is derived from an EMBL/GenBank/DDBJ whole genome shotgun (WGS) entry which is preliminary data.</text>
</comment>
<accession>A0AAD4W2C8</accession>
<evidence type="ECO:0000313" key="3">
    <source>
        <dbReference type="Proteomes" id="UP001054821"/>
    </source>
</evidence>
<reference evidence="2 3" key="1">
    <citation type="journal article" date="2022" name="G3 (Bethesda)">
        <title>Whole-genome sequence and methylome profiling of the almond [Prunus dulcis (Mill.) D.A. Webb] cultivar 'Nonpareil'.</title>
        <authorList>
            <person name="D'Amico-Willman K.M."/>
            <person name="Ouma W.Z."/>
            <person name="Meulia T."/>
            <person name="Sideli G.M."/>
            <person name="Gradziel T.M."/>
            <person name="Fresnedo-Ramirez J."/>
        </authorList>
    </citation>
    <scope>NUCLEOTIDE SEQUENCE [LARGE SCALE GENOMIC DNA]</scope>
    <source>
        <strain evidence="2">Clone GOH B32 T37-40</strain>
    </source>
</reference>
<dbReference type="Proteomes" id="UP001054821">
    <property type="component" value="Chromosome 4"/>
</dbReference>
<proteinExistence type="predicted"/>
<dbReference type="AlphaFoldDB" id="A0AAD4W2C8"/>
<keyword evidence="3" id="KW-1185">Reference proteome</keyword>